<keyword evidence="2" id="KW-1185">Reference proteome</keyword>
<accession>A0ABD8AA88</accession>
<dbReference type="Pfam" id="PF10865">
    <property type="entry name" value="DUF2703"/>
    <property type="match status" value="1"/>
</dbReference>
<gene>
    <name evidence="1" type="ORF">R6Y95_03665</name>
</gene>
<protein>
    <submittedName>
        <fullName evidence="1">Zinc-binding protein</fullName>
    </submittedName>
</protein>
<dbReference type="AlphaFoldDB" id="A0ABD8AA88"/>
<evidence type="ECO:0000313" key="2">
    <source>
        <dbReference type="Proteomes" id="UP001626603"/>
    </source>
</evidence>
<proteinExistence type="predicted"/>
<sequence>MAEQTVPRCACGGGAEPEGGTKRIIFACAGASKAGQLSNEAAVQLTEEGYGNIACTASLAVGTPSIKKKVETADEVIVIDGCPVGCACQIAERAGITPDQEIVVTDLGIEKGGSLDLSEEDVEKVVSAAWEGRGREKQEQKSEVSGGCGWGCGTDCGCEGPAETLVVEWRHIGRDIENTCERCGETGRTVIDVVEQIRPILEEEGIAVRVVETALENEAIAESNSILFNGVPLEKLIEGMEVTTTPCASCACITGQDNAECRAIEYNGERYESIPPELIARAALKALGLE</sequence>
<reference evidence="1 2" key="1">
    <citation type="submission" date="2023-10" db="EMBL/GenBank/DDBJ databases">
        <title>The complete genome sequence of Methanoculleus palmolei DSM 4273.</title>
        <authorList>
            <person name="Lai S.-J."/>
            <person name="You Y.-T."/>
            <person name="Chen S.-C."/>
        </authorList>
    </citation>
    <scope>NUCLEOTIDE SEQUENCE [LARGE SCALE GENOMIC DNA]</scope>
    <source>
        <strain evidence="1 2">DSM 4273</strain>
    </source>
</reference>
<dbReference type="Proteomes" id="UP001626603">
    <property type="component" value="Chromosome"/>
</dbReference>
<dbReference type="Pfam" id="PF08859">
    <property type="entry name" value="DGC"/>
    <property type="match status" value="1"/>
</dbReference>
<dbReference type="EMBL" id="CP137641">
    <property type="protein sequence ID" value="WOX56440.1"/>
    <property type="molecule type" value="Genomic_DNA"/>
</dbReference>
<dbReference type="InterPro" id="IPR021219">
    <property type="entry name" value="DUF2703"/>
</dbReference>
<organism evidence="1 2">
    <name type="scientific">Methanoculleus palmolei</name>
    <dbReference type="NCBI Taxonomy" id="72612"/>
    <lineage>
        <taxon>Archaea</taxon>
        <taxon>Methanobacteriati</taxon>
        <taxon>Methanobacteriota</taxon>
        <taxon>Stenosarchaea group</taxon>
        <taxon>Methanomicrobia</taxon>
        <taxon>Methanomicrobiales</taxon>
        <taxon>Methanomicrobiaceae</taxon>
        <taxon>Methanoculleus</taxon>
    </lineage>
</organism>
<name>A0ABD8AA88_9EURY</name>
<dbReference type="InterPro" id="IPR014958">
    <property type="entry name" value="DGC"/>
</dbReference>
<evidence type="ECO:0000313" key="1">
    <source>
        <dbReference type="EMBL" id="WOX56440.1"/>
    </source>
</evidence>